<reference evidence="5 6" key="1">
    <citation type="journal article" date="2017" name="Int. J. Syst. Evol. Microbiol.">
        <title>Desulfovibrio senegalensis sp. nov., a mesophilic sulfate reducer isolated from marine sediment.</title>
        <authorList>
            <person name="Thioye A."/>
            <person name="Gam Z.B.A."/>
            <person name="Mbengue M."/>
            <person name="Cayol J.L."/>
            <person name="Joseph-Bartoli M."/>
            <person name="Toure-Kane C."/>
            <person name="Labat M."/>
        </authorList>
    </citation>
    <scope>NUCLEOTIDE SEQUENCE [LARGE SCALE GENOMIC DNA]</scope>
    <source>
        <strain evidence="5 6">DSM 101509</strain>
    </source>
</reference>
<dbReference type="InterPro" id="IPR019800">
    <property type="entry name" value="Glyco_hydro_3_AS"/>
</dbReference>
<gene>
    <name evidence="5" type="primary">nagZ</name>
    <name evidence="5" type="ORF">F8A88_07375</name>
</gene>
<dbReference type="InterPro" id="IPR017853">
    <property type="entry name" value="GH"/>
</dbReference>
<comment type="caution">
    <text evidence="5">The sequence shown here is derived from an EMBL/GenBank/DDBJ whole genome shotgun (WGS) entry which is preliminary data.</text>
</comment>
<evidence type="ECO:0000256" key="1">
    <source>
        <dbReference type="ARBA" id="ARBA00005336"/>
    </source>
</evidence>
<keyword evidence="2 5" id="KW-0378">Hydrolase</keyword>
<accession>A0A6N6N418</accession>
<evidence type="ECO:0000313" key="5">
    <source>
        <dbReference type="EMBL" id="KAB1442452.1"/>
    </source>
</evidence>
<dbReference type="PROSITE" id="PS00775">
    <property type="entry name" value="GLYCOSYL_HYDROL_F3"/>
    <property type="match status" value="1"/>
</dbReference>
<dbReference type="AlphaFoldDB" id="A0A6N6N418"/>
<dbReference type="EMBL" id="WAIE01000002">
    <property type="protein sequence ID" value="KAB1442452.1"/>
    <property type="molecule type" value="Genomic_DNA"/>
</dbReference>
<protein>
    <submittedName>
        <fullName evidence="5">Beta-N-acetylhexosaminidase</fullName>
        <ecNumber evidence="5">3.2.1.52</ecNumber>
    </submittedName>
</protein>
<dbReference type="Pfam" id="PF00933">
    <property type="entry name" value="Glyco_hydro_3"/>
    <property type="match status" value="1"/>
</dbReference>
<dbReference type="SUPFAM" id="SSF51445">
    <property type="entry name" value="(Trans)glycosidases"/>
    <property type="match status" value="1"/>
</dbReference>
<dbReference type="OrthoDB" id="9781691at2"/>
<keyword evidence="6" id="KW-1185">Reference proteome</keyword>
<dbReference type="NCBIfam" id="NF003740">
    <property type="entry name" value="PRK05337.1"/>
    <property type="match status" value="1"/>
</dbReference>
<dbReference type="GO" id="GO:0009254">
    <property type="term" value="P:peptidoglycan turnover"/>
    <property type="evidence" value="ECO:0007669"/>
    <property type="project" value="TreeGrafter"/>
</dbReference>
<dbReference type="Proteomes" id="UP000438699">
    <property type="component" value="Unassembled WGS sequence"/>
</dbReference>
<dbReference type="PANTHER" id="PTHR30480:SF16">
    <property type="entry name" value="GLYCOSIDE HYDROLASE FAMILY 3 DOMAIN PROTEIN"/>
    <property type="match status" value="1"/>
</dbReference>
<name>A0A6N6N418_9BACT</name>
<organism evidence="5 6">
    <name type="scientific">Pseudodesulfovibrio senegalensis</name>
    <dbReference type="NCBI Taxonomy" id="1721087"/>
    <lineage>
        <taxon>Bacteria</taxon>
        <taxon>Pseudomonadati</taxon>
        <taxon>Thermodesulfobacteriota</taxon>
        <taxon>Desulfovibrionia</taxon>
        <taxon>Desulfovibrionales</taxon>
        <taxon>Desulfovibrionaceae</taxon>
    </lineage>
</organism>
<dbReference type="GO" id="GO:0005975">
    <property type="term" value="P:carbohydrate metabolic process"/>
    <property type="evidence" value="ECO:0007669"/>
    <property type="project" value="InterPro"/>
</dbReference>
<evidence type="ECO:0000313" key="6">
    <source>
        <dbReference type="Proteomes" id="UP000438699"/>
    </source>
</evidence>
<feature type="domain" description="Glycoside hydrolase family 3 N-terminal" evidence="4">
    <location>
        <begin position="3"/>
        <end position="333"/>
    </location>
</feature>
<evidence type="ECO:0000256" key="2">
    <source>
        <dbReference type="ARBA" id="ARBA00022801"/>
    </source>
</evidence>
<evidence type="ECO:0000259" key="4">
    <source>
        <dbReference type="Pfam" id="PF00933"/>
    </source>
</evidence>
<sequence length="339" mass="37019">MAGQMLMIGFRGYDVNANSPIMLDIRERHLGGVILFDYDVALHKPERNIKNPQQVARLTQTLRDAAEVPLLVAVDQEGGRVQRLKARYGFAQTPSAQAIGATGDTRQALLAGEKIGAMLRGAGFNLDFAPVVDVNENPASPAIGAIGRSFSYRPDRVAAFAGEFINGLHAHGVLSCIKHFPGHGSAGSDSHLGVTDVTDTWKPEELTPYRTLIAQNRVDMIMTAHIFNAKLDPDHPATLSPRVINGLLRKQLGWQGVVVTDDLNMKAISTQYGFRETIRLAIAAGADMLLFGNNLSYDPRIAVRAMAVIRSLVEEGAVSMERIRESYGRIIKLKKNLIK</sequence>
<dbReference type="PANTHER" id="PTHR30480">
    <property type="entry name" value="BETA-HEXOSAMINIDASE-RELATED"/>
    <property type="match status" value="1"/>
</dbReference>
<dbReference type="EC" id="3.2.1.52" evidence="5"/>
<proteinExistence type="inferred from homology"/>
<dbReference type="Gene3D" id="3.20.20.300">
    <property type="entry name" value="Glycoside hydrolase, family 3, N-terminal domain"/>
    <property type="match status" value="1"/>
</dbReference>
<dbReference type="InterPro" id="IPR001764">
    <property type="entry name" value="Glyco_hydro_3_N"/>
</dbReference>
<dbReference type="GO" id="GO:0004563">
    <property type="term" value="F:beta-N-acetylhexosaminidase activity"/>
    <property type="evidence" value="ECO:0007669"/>
    <property type="project" value="UniProtKB-EC"/>
</dbReference>
<evidence type="ECO:0000256" key="3">
    <source>
        <dbReference type="ARBA" id="ARBA00023295"/>
    </source>
</evidence>
<dbReference type="InterPro" id="IPR050226">
    <property type="entry name" value="NagZ_Beta-hexosaminidase"/>
</dbReference>
<keyword evidence="3 5" id="KW-0326">Glycosidase</keyword>
<dbReference type="InterPro" id="IPR036962">
    <property type="entry name" value="Glyco_hydro_3_N_sf"/>
</dbReference>
<comment type="similarity">
    <text evidence="1">Belongs to the glycosyl hydrolase 3 family.</text>
</comment>